<evidence type="ECO:0000313" key="3">
    <source>
        <dbReference type="EMBL" id="GMT03750.1"/>
    </source>
</evidence>
<dbReference type="Proteomes" id="UP001432027">
    <property type="component" value="Unassembled WGS sequence"/>
</dbReference>
<evidence type="ECO:0000313" key="4">
    <source>
        <dbReference type="Proteomes" id="UP001432027"/>
    </source>
</evidence>
<dbReference type="InterPro" id="IPR013087">
    <property type="entry name" value="Znf_C2H2_type"/>
</dbReference>
<reference evidence="3" key="1">
    <citation type="submission" date="2023-10" db="EMBL/GenBank/DDBJ databases">
        <title>Genome assembly of Pristionchus species.</title>
        <authorList>
            <person name="Yoshida K."/>
            <person name="Sommer R.J."/>
        </authorList>
    </citation>
    <scope>NUCLEOTIDE SEQUENCE</scope>
    <source>
        <strain evidence="3">RS0144</strain>
    </source>
</reference>
<protein>
    <recommendedName>
        <fullName evidence="2">C2H2-type domain-containing protein</fullName>
    </recommendedName>
</protein>
<feature type="domain" description="C2H2-type" evidence="2">
    <location>
        <begin position="233"/>
        <end position="256"/>
    </location>
</feature>
<keyword evidence="4" id="KW-1185">Reference proteome</keyword>
<proteinExistence type="predicted"/>
<dbReference type="PROSITE" id="PS00028">
    <property type="entry name" value="ZINC_FINGER_C2H2_1"/>
    <property type="match status" value="1"/>
</dbReference>
<dbReference type="EMBL" id="BTSX01000006">
    <property type="protein sequence ID" value="GMT03750.1"/>
    <property type="molecule type" value="Genomic_DNA"/>
</dbReference>
<dbReference type="AlphaFoldDB" id="A0AAV5UC62"/>
<accession>A0AAV5UC62</accession>
<dbReference type="PROSITE" id="PS50157">
    <property type="entry name" value="ZINC_FINGER_C2H2_2"/>
    <property type="match status" value="1"/>
</dbReference>
<keyword evidence="1" id="KW-0862">Zinc</keyword>
<sequence>VTNIIKLMSELEDLRTKACGLSSSDRIGHVIARTFDVFGAVSRDGVGSESVSEMVELLAQDRAFAMKKDNNDSTPLRELVYGMIGSFGSMIEDIAKKRVEEILKMGETPSNVLALSENNTGLNGDSLPLFPDDVKEEIDQLNAAVKVEDEEAFDQSIDQSMDTMNREPAVLYGLPGTSQQPTQRSIRLSDQYHEEDVKIGNVLMVPTTQRKHINHLISSRKGLSTPPTVPLSYRCPTCGKVFSTRLGLCGHSAVHK</sequence>
<evidence type="ECO:0000256" key="1">
    <source>
        <dbReference type="PROSITE-ProRule" id="PRU00042"/>
    </source>
</evidence>
<dbReference type="GO" id="GO:0008270">
    <property type="term" value="F:zinc ion binding"/>
    <property type="evidence" value="ECO:0007669"/>
    <property type="project" value="UniProtKB-KW"/>
</dbReference>
<keyword evidence="1" id="KW-0863">Zinc-finger</keyword>
<keyword evidence="1" id="KW-0479">Metal-binding</keyword>
<feature type="non-terminal residue" evidence="3">
    <location>
        <position position="256"/>
    </location>
</feature>
<evidence type="ECO:0000259" key="2">
    <source>
        <dbReference type="PROSITE" id="PS50157"/>
    </source>
</evidence>
<gene>
    <name evidence="3" type="ORF">PENTCL1PPCAC_25924</name>
</gene>
<organism evidence="3 4">
    <name type="scientific">Pristionchus entomophagus</name>
    <dbReference type="NCBI Taxonomy" id="358040"/>
    <lineage>
        <taxon>Eukaryota</taxon>
        <taxon>Metazoa</taxon>
        <taxon>Ecdysozoa</taxon>
        <taxon>Nematoda</taxon>
        <taxon>Chromadorea</taxon>
        <taxon>Rhabditida</taxon>
        <taxon>Rhabditina</taxon>
        <taxon>Diplogasteromorpha</taxon>
        <taxon>Diplogasteroidea</taxon>
        <taxon>Neodiplogasteridae</taxon>
        <taxon>Pristionchus</taxon>
    </lineage>
</organism>
<comment type="caution">
    <text evidence="3">The sequence shown here is derived from an EMBL/GenBank/DDBJ whole genome shotgun (WGS) entry which is preliminary data.</text>
</comment>
<feature type="non-terminal residue" evidence="3">
    <location>
        <position position="1"/>
    </location>
</feature>
<name>A0AAV5UC62_9BILA</name>
<dbReference type="SMART" id="SM00355">
    <property type="entry name" value="ZnF_C2H2"/>
    <property type="match status" value="1"/>
</dbReference>